<evidence type="ECO:0000313" key="2">
    <source>
        <dbReference type="Proteomes" id="UP000663874"/>
    </source>
</evidence>
<dbReference type="EMBL" id="CAJOBE010043465">
    <property type="protein sequence ID" value="CAF4334142.1"/>
    <property type="molecule type" value="Genomic_DNA"/>
</dbReference>
<feature type="non-terminal residue" evidence="1">
    <location>
        <position position="1"/>
    </location>
</feature>
<organism evidence="1 2">
    <name type="scientific">Rotaria sordida</name>
    <dbReference type="NCBI Taxonomy" id="392033"/>
    <lineage>
        <taxon>Eukaryota</taxon>
        <taxon>Metazoa</taxon>
        <taxon>Spiralia</taxon>
        <taxon>Gnathifera</taxon>
        <taxon>Rotifera</taxon>
        <taxon>Eurotatoria</taxon>
        <taxon>Bdelloidea</taxon>
        <taxon>Philodinida</taxon>
        <taxon>Philodinidae</taxon>
        <taxon>Rotaria</taxon>
    </lineage>
</organism>
<evidence type="ECO:0000313" key="1">
    <source>
        <dbReference type="EMBL" id="CAF4334142.1"/>
    </source>
</evidence>
<dbReference type="Proteomes" id="UP000663874">
    <property type="component" value="Unassembled WGS sequence"/>
</dbReference>
<protein>
    <submittedName>
        <fullName evidence="1">Uncharacterized protein</fullName>
    </submittedName>
</protein>
<proteinExistence type="predicted"/>
<accession>A0A820K0L8</accession>
<comment type="caution">
    <text evidence="1">The sequence shown here is derived from an EMBL/GenBank/DDBJ whole genome shotgun (WGS) entry which is preliminary data.</text>
</comment>
<reference evidence="1" key="1">
    <citation type="submission" date="2021-02" db="EMBL/GenBank/DDBJ databases">
        <authorList>
            <person name="Nowell W R."/>
        </authorList>
    </citation>
    <scope>NUCLEOTIDE SEQUENCE</scope>
</reference>
<feature type="non-terminal residue" evidence="1">
    <location>
        <position position="117"/>
    </location>
</feature>
<gene>
    <name evidence="1" type="ORF">FNK824_LOCUS41789</name>
</gene>
<sequence length="117" mass="14152">FPLTSDQQNTINRLIHLQEKQVQFYESLLKLEVRVSIDFLPRSFDELEGFITFGDYFPVVKHTQAIEFKQNYYKIIQKAKRTWLMTYIDAYESEIKIFKHQYENELHQFQLTNSNHG</sequence>
<dbReference type="AlphaFoldDB" id="A0A820K0L8"/>
<name>A0A820K0L8_9BILA</name>